<sequence>GSCITMAELPALMFTKVLSHRQKVMRLYERALWEVDNWYGRNNLEVRYQKVFSRARHDANKVDNYTRNARLLFVDGCRQSLSTPDAAASIVRVHLPTWYDCDIQALELLRYSLTSSFLHYPTNF</sequence>
<comment type="caution">
    <text evidence="1">The sequence shown here is derived from an EMBL/GenBank/DDBJ whole genome shotgun (WGS) entry which is preliminary data.</text>
</comment>
<organism evidence="1 2">
    <name type="scientific">Pristionchus mayeri</name>
    <dbReference type="NCBI Taxonomy" id="1317129"/>
    <lineage>
        <taxon>Eukaryota</taxon>
        <taxon>Metazoa</taxon>
        <taxon>Ecdysozoa</taxon>
        <taxon>Nematoda</taxon>
        <taxon>Chromadorea</taxon>
        <taxon>Rhabditida</taxon>
        <taxon>Rhabditina</taxon>
        <taxon>Diplogasteromorpha</taxon>
        <taxon>Diplogasteroidea</taxon>
        <taxon>Neodiplogasteridae</taxon>
        <taxon>Pristionchus</taxon>
    </lineage>
</organism>
<protein>
    <recommendedName>
        <fullName evidence="3">Complex I-B22</fullName>
    </recommendedName>
</protein>
<gene>
    <name evidence="1" type="ORF">PMAYCL1PPCAC_21908</name>
</gene>
<feature type="non-terminal residue" evidence="1">
    <location>
        <position position="1"/>
    </location>
</feature>
<dbReference type="EMBL" id="BTRK01000005">
    <property type="protein sequence ID" value="GMR51713.1"/>
    <property type="molecule type" value="Genomic_DNA"/>
</dbReference>
<proteinExistence type="predicted"/>
<evidence type="ECO:0008006" key="3">
    <source>
        <dbReference type="Google" id="ProtNLM"/>
    </source>
</evidence>
<keyword evidence="2" id="KW-1185">Reference proteome</keyword>
<reference evidence="2" key="1">
    <citation type="submission" date="2022-10" db="EMBL/GenBank/DDBJ databases">
        <title>Genome assembly of Pristionchus species.</title>
        <authorList>
            <person name="Yoshida K."/>
            <person name="Sommer R.J."/>
        </authorList>
    </citation>
    <scope>NUCLEOTIDE SEQUENCE [LARGE SCALE GENOMIC DNA]</scope>
    <source>
        <strain evidence="2">RS5460</strain>
    </source>
</reference>
<accession>A0AAN5CVR8</accession>
<evidence type="ECO:0000313" key="1">
    <source>
        <dbReference type="EMBL" id="GMR51713.1"/>
    </source>
</evidence>
<dbReference type="Proteomes" id="UP001328107">
    <property type="component" value="Unassembled WGS sequence"/>
</dbReference>
<dbReference type="AlphaFoldDB" id="A0AAN5CVR8"/>
<evidence type="ECO:0000313" key="2">
    <source>
        <dbReference type="Proteomes" id="UP001328107"/>
    </source>
</evidence>
<name>A0AAN5CVR8_9BILA</name>